<organism evidence="2">
    <name type="scientific">Anguilla anguilla</name>
    <name type="common">European freshwater eel</name>
    <name type="synonym">Muraena anguilla</name>
    <dbReference type="NCBI Taxonomy" id="7936"/>
    <lineage>
        <taxon>Eukaryota</taxon>
        <taxon>Metazoa</taxon>
        <taxon>Chordata</taxon>
        <taxon>Craniata</taxon>
        <taxon>Vertebrata</taxon>
        <taxon>Euteleostomi</taxon>
        <taxon>Actinopterygii</taxon>
        <taxon>Neopterygii</taxon>
        <taxon>Teleostei</taxon>
        <taxon>Anguilliformes</taxon>
        <taxon>Anguillidae</taxon>
        <taxon>Anguilla</taxon>
    </lineage>
</organism>
<keyword evidence="1" id="KW-0812">Transmembrane</keyword>
<reference evidence="2" key="1">
    <citation type="submission" date="2014-11" db="EMBL/GenBank/DDBJ databases">
        <authorList>
            <person name="Amaro Gonzalez C."/>
        </authorList>
    </citation>
    <scope>NUCLEOTIDE SEQUENCE</scope>
</reference>
<reference evidence="2" key="2">
    <citation type="journal article" date="2015" name="Fish Shellfish Immunol.">
        <title>Early steps in the European eel (Anguilla anguilla)-Vibrio vulnificus interaction in the gills: Role of the RtxA13 toxin.</title>
        <authorList>
            <person name="Callol A."/>
            <person name="Pajuelo D."/>
            <person name="Ebbesson L."/>
            <person name="Teles M."/>
            <person name="MacKenzie S."/>
            <person name="Amaro C."/>
        </authorList>
    </citation>
    <scope>NUCLEOTIDE SEQUENCE</scope>
</reference>
<evidence type="ECO:0000313" key="2">
    <source>
        <dbReference type="EMBL" id="JAH59652.1"/>
    </source>
</evidence>
<dbReference type="EMBL" id="GBXM01048925">
    <property type="protein sequence ID" value="JAH59652.1"/>
    <property type="molecule type" value="Transcribed_RNA"/>
</dbReference>
<dbReference type="AlphaFoldDB" id="A0A0E9U1N1"/>
<sequence length="32" mass="3782">MRLNTFLIVQLVHFCYVIPLCCIVTTSIILKW</sequence>
<protein>
    <submittedName>
        <fullName evidence="2">Uncharacterized protein</fullName>
    </submittedName>
</protein>
<name>A0A0E9U1N1_ANGAN</name>
<feature type="transmembrane region" description="Helical" evidence="1">
    <location>
        <begin position="6"/>
        <end position="30"/>
    </location>
</feature>
<keyword evidence="1" id="KW-1133">Transmembrane helix</keyword>
<proteinExistence type="predicted"/>
<keyword evidence="1" id="KW-0472">Membrane</keyword>
<evidence type="ECO:0000256" key="1">
    <source>
        <dbReference type="SAM" id="Phobius"/>
    </source>
</evidence>
<accession>A0A0E9U1N1</accession>